<dbReference type="CDD" id="cd04301">
    <property type="entry name" value="NAT_SF"/>
    <property type="match status" value="1"/>
</dbReference>
<gene>
    <name evidence="2" type="ORF">QWI16_16670</name>
</gene>
<keyword evidence="3" id="KW-1185">Reference proteome</keyword>
<evidence type="ECO:0000313" key="2">
    <source>
        <dbReference type="EMBL" id="MDO3383819.1"/>
    </source>
</evidence>
<proteinExistence type="predicted"/>
<reference evidence="2" key="1">
    <citation type="submission" date="2023-07" db="EMBL/GenBank/DDBJ databases">
        <title>Gilvimarinus algae sp. nov., isolated from the surface of Kelp.</title>
        <authorList>
            <person name="Sun Y.Y."/>
            <person name="Gong Y."/>
            <person name="Du Z.J."/>
        </authorList>
    </citation>
    <scope>NUCLEOTIDE SEQUENCE</scope>
    <source>
        <strain evidence="2">SDUM040014</strain>
    </source>
</reference>
<dbReference type="Pfam" id="PF13302">
    <property type="entry name" value="Acetyltransf_3"/>
    <property type="match status" value="1"/>
</dbReference>
<dbReference type="InterPro" id="IPR000182">
    <property type="entry name" value="GNAT_dom"/>
</dbReference>
<dbReference type="Gene3D" id="3.40.630.30">
    <property type="match status" value="1"/>
</dbReference>
<accession>A0ABT8TI91</accession>
<dbReference type="RefSeq" id="WP_302714868.1">
    <property type="nucleotide sequence ID" value="NZ_JAULRT010000062.1"/>
</dbReference>
<feature type="domain" description="N-acetyltransferase" evidence="1">
    <location>
        <begin position="15"/>
        <end position="153"/>
    </location>
</feature>
<dbReference type="EMBL" id="JAULRT010000062">
    <property type="protein sequence ID" value="MDO3383819.1"/>
    <property type="molecule type" value="Genomic_DNA"/>
</dbReference>
<evidence type="ECO:0000259" key="1">
    <source>
        <dbReference type="PROSITE" id="PS51186"/>
    </source>
</evidence>
<dbReference type="PROSITE" id="PS51186">
    <property type="entry name" value="GNAT"/>
    <property type="match status" value="1"/>
</dbReference>
<dbReference type="InterPro" id="IPR016181">
    <property type="entry name" value="Acyl_CoA_acyltransferase"/>
</dbReference>
<sequence length="153" mass="17389">MGEITYQSFALINPADFLPLLNSSVTRTHLIEHPTFDERAVREWVSGKLSVDNARGCRVRAVVVDGELAGWCGIQYESGAYELAIVLAEKHWGFGIAVFRELMAWARELGHTTVLIHFLHTRREYRFLQKLAKAVYPTEMLGSKFTTYELAVD</sequence>
<name>A0ABT8TI91_9GAMM</name>
<protein>
    <submittedName>
        <fullName evidence="2">N-acetyltransferase</fullName>
    </submittedName>
</protein>
<dbReference type="Proteomes" id="UP001168380">
    <property type="component" value="Unassembled WGS sequence"/>
</dbReference>
<organism evidence="2 3">
    <name type="scientific">Gilvimarinus algae</name>
    <dbReference type="NCBI Taxonomy" id="3058037"/>
    <lineage>
        <taxon>Bacteria</taxon>
        <taxon>Pseudomonadati</taxon>
        <taxon>Pseudomonadota</taxon>
        <taxon>Gammaproteobacteria</taxon>
        <taxon>Cellvibrionales</taxon>
        <taxon>Cellvibrionaceae</taxon>
        <taxon>Gilvimarinus</taxon>
    </lineage>
</organism>
<dbReference type="SUPFAM" id="SSF55729">
    <property type="entry name" value="Acyl-CoA N-acyltransferases (Nat)"/>
    <property type="match status" value="1"/>
</dbReference>
<comment type="caution">
    <text evidence="2">The sequence shown here is derived from an EMBL/GenBank/DDBJ whole genome shotgun (WGS) entry which is preliminary data.</text>
</comment>
<evidence type="ECO:0000313" key="3">
    <source>
        <dbReference type="Proteomes" id="UP001168380"/>
    </source>
</evidence>